<dbReference type="AlphaFoldDB" id="A0A640VME3"/>
<evidence type="ECO:0008006" key="4">
    <source>
        <dbReference type="Google" id="ProtNLM"/>
    </source>
</evidence>
<evidence type="ECO:0000256" key="1">
    <source>
        <dbReference type="ARBA" id="ARBA00029354"/>
    </source>
</evidence>
<sequence>MNMILGTQMTKTDDSDRLIQEVLSEFGCDDDPKKVADKVKRLDQGLPTEDEFTAICSWLGKARLLHKLDQHQAPPSSRDLYQVPDLLAEFERSGPVLIEVKSKTKQTLSFTPQYLDRLRAYAELVKMPLLIAWKHHGIWMLFDIQRLTKAQTNFNITLGDAMKENLLGVLAGDVAYKIASGAGVRLKQ</sequence>
<dbReference type="Pfam" id="PF01870">
    <property type="entry name" value="Hjc"/>
    <property type="match status" value="1"/>
</dbReference>
<protein>
    <recommendedName>
        <fullName evidence="4">Holliday junction resolvase</fullName>
    </recommendedName>
</protein>
<accession>A0A640VME3</accession>
<organism evidence="2 3">
    <name type="scientific">Roseobacter cerasinus</name>
    <dbReference type="NCBI Taxonomy" id="2602289"/>
    <lineage>
        <taxon>Bacteria</taxon>
        <taxon>Pseudomonadati</taxon>
        <taxon>Pseudomonadota</taxon>
        <taxon>Alphaproteobacteria</taxon>
        <taxon>Rhodobacterales</taxon>
        <taxon>Roseobacteraceae</taxon>
        <taxon>Roseobacter</taxon>
    </lineage>
</organism>
<dbReference type="Proteomes" id="UP000436522">
    <property type="component" value="Unassembled WGS sequence"/>
</dbReference>
<dbReference type="EMBL" id="BLIV01000001">
    <property type="protein sequence ID" value="GFE48251.1"/>
    <property type="molecule type" value="Genomic_DNA"/>
</dbReference>
<dbReference type="InterPro" id="IPR011856">
    <property type="entry name" value="tRNA_endonuc-like_dom_sf"/>
</dbReference>
<keyword evidence="3" id="KW-1185">Reference proteome</keyword>
<name>A0A640VME3_9RHOB</name>
<proteinExistence type="predicted"/>
<evidence type="ECO:0000313" key="3">
    <source>
        <dbReference type="Proteomes" id="UP000436522"/>
    </source>
</evidence>
<reference evidence="2 3" key="1">
    <citation type="submission" date="2019-12" db="EMBL/GenBank/DDBJ databases">
        <title>Roseobacter cerasinus sp. nov., isolated from seawater around aquaculture.</title>
        <authorList>
            <person name="Muramatsu S."/>
            <person name="Takabe Y."/>
            <person name="Mori K."/>
            <person name="Takaichi S."/>
            <person name="Hanada S."/>
        </authorList>
    </citation>
    <scope>NUCLEOTIDE SEQUENCE [LARGE SCALE GENOMIC DNA]</scope>
    <source>
        <strain evidence="2 3">AI77</strain>
    </source>
</reference>
<dbReference type="InterPro" id="IPR002732">
    <property type="entry name" value="Hjc"/>
</dbReference>
<gene>
    <name evidence="2" type="ORF">So717_00040</name>
</gene>
<comment type="catalytic activity">
    <reaction evidence="1">
        <text>Endonucleolytic cleavage at a junction such as a reciprocal single-stranded crossover between two homologous DNA duplexes (Holliday junction).</text>
        <dbReference type="EC" id="3.1.21.10"/>
    </reaction>
</comment>
<dbReference type="InterPro" id="IPR011335">
    <property type="entry name" value="Restrct_endonuc-II-like"/>
</dbReference>
<dbReference type="GO" id="GO:0008821">
    <property type="term" value="F:crossover junction DNA endonuclease activity"/>
    <property type="evidence" value="ECO:0007669"/>
    <property type="project" value="UniProtKB-EC"/>
</dbReference>
<dbReference type="SUPFAM" id="SSF52980">
    <property type="entry name" value="Restriction endonuclease-like"/>
    <property type="match status" value="1"/>
</dbReference>
<dbReference type="Gene3D" id="3.40.1350.10">
    <property type="match status" value="1"/>
</dbReference>
<evidence type="ECO:0000313" key="2">
    <source>
        <dbReference type="EMBL" id="GFE48251.1"/>
    </source>
</evidence>
<dbReference type="GO" id="GO:0003676">
    <property type="term" value="F:nucleic acid binding"/>
    <property type="evidence" value="ECO:0007669"/>
    <property type="project" value="InterPro"/>
</dbReference>
<comment type="caution">
    <text evidence="2">The sequence shown here is derived from an EMBL/GenBank/DDBJ whole genome shotgun (WGS) entry which is preliminary data.</text>
</comment>